<dbReference type="Proteomes" id="UP000054537">
    <property type="component" value="Unassembled WGS sequence"/>
</dbReference>
<gene>
    <name evidence="2" type="ORF">MB27_07220</name>
</gene>
<name>A0A0A6USG1_ACTUT</name>
<dbReference type="AlphaFoldDB" id="A0A0A6USG1"/>
<sequence length="139" mass="15136">MDLRWWSIEVLDGTRSSAARWRESHQETLVSAVIAFGARDWDWRLFRWGVLFETAFADESGWASFRELPAVRAALDAVPDPVNGLLIYPGRGGSAGSLQPRRPRPVTGAGAAEIPREPVRTRVTLAVAEPVPTAGGVTA</sequence>
<protein>
    <submittedName>
        <fullName evidence="2">Uncharacterized protein</fullName>
    </submittedName>
</protein>
<comment type="caution">
    <text evidence="2">The sequence shown here is derived from an EMBL/GenBank/DDBJ whole genome shotgun (WGS) entry which is preliminary data.</text>
</comment>
<evidence type="ECO:0000256" key="1">
    <source>
        <dbReference type="SAM" id="MobiDB-lite"/>
    </source>
</evidence>
<dbReference type="OrthoDB" id="3482823at2"/>
<reference evidence="2 3" key="1">
    <citation type="submission" date="2014-10" db="EMBL/GenBank/DDBJ databases">
        <title>Draft genome sequence of Actinoplanes utahensis NRRL 12052.</title>
        <authorList>
            <person name="Velasco-Bucheli B."/>
            <person name="del Cerro C."/>
            <person name="Hormigo D."/>
            <person name="Garcia J.L."/>
            <person name="Acebal C."/>
            <person name="Arroyo M."/>
            <person name="de la Mata I."/>
        </authorList>
    </citation>
    <scope>NUCLEOTIDE SEQUENCE [LARGE SCALE GENOMIC DNA]</scope>
    <source>
        <strain evidence="2 3">NRRL 12052</strain>
    </source>
</reference>
<proteinExistence type="predicted"/>
<dbReference type="RefSeq" id="WP_043523397.1">
    <property type="nucleotide sequence ID" value="NZ_BAABKU010000013.1"/>
</dbReference>
<dbReference type="eggNOG" id="ENOG5032VV6">
    <property type="taxonomic scope" value="Bacteria"/>
</dbReference>
<feature type="region of interest" description="Disordered" evidence="1">
    <location>
        <begin position="91"/>
        <end position="110"/>
    </location>
</feature>
<keyword evidence="3" id="KW-1185">Reference proteome</keyword>
<dbReference type="EMBL" id="JRTT01000007">
    <property type="protein sequence ID" value="KHD77923.1"/>
    <property type="molecule type" value="Genomic_DNA"/>
</dbReference>
<organism evidence="2 3">
    <name type="scientific">Actinoplanes utahensis</name>
    <dbReference type="NCBI Taxonomy" id="1869"/>
    <lineage>
        <taxon>Bacteria</taxon>
        <taxon>Bacillati</taxon>
        <taxon>Actinomycetota</taxon>
        <taxon>Actinomycetes</taxon>
        <taxon>Micromonosporales</taxon>
        <taxon>Micromonosporaceae</taxon>
        <taxon>Actinoplanes</taxon>
    </lineage>
</organism>
<accession>A0A0A6USG1</accession>
<evidence type="ECO:0000313" key="3">
    <source>
        <dbReference type="Proteomes" id="UP000054537"/>
    </source>
</evidence>
<evidence type="ECO:0000313" key="2">
    <source>
        <dbReference type="EMBL" id="KHD77923.1"/>
    </source>
</evidence>